<evidence type="ECO:0008006" key="5">
    <source>
        <dbReference type="Google" id="ProtNLM"/>
    </source>
</evidence>
<feature type="chain" id="PRO_5046325470" description="DUF5666 domain-containing protein" evidence="2">
    <location>
        <begin position="30"/>
        <end position="243"/>
    </location>
</feature>
<feature type="signal peptide" evidence="2">
    <location>
        <begin position="1"/>
        <end position="29"/>
    </location>
</feature>
<dbReference type="PROSITE" id="PS51257">
    <property type="entry name" value="PROKAR_LIPOPROTEIN"/>
    <property type="match status" value="1"/>
</dbReference>
<dbReference type="EMBL" id="WHOB01000093">
    <property type="protein sequence ID" value="NOU83482.1"/>
    <property type="molecule type" value="Genomic_DNA"/>
</dbReference>
<feature type="compositionally biased region" description="Low complexity" evidence="1">
    <location>
        <begin position="97"/>
        <end position="126"/>
    </location>
</feature>
<feature type="compositionally biased region" description="Gly residues" evidence="1">
    <location>
        <begin position="210"/>
        <end position="226"/>
    </location>
</feature>
<keyword evidence="2" id="KW-0732">Signal</keyword>
<evidence type="ECO:0000256" key="2">
    <source>
        <dbReference type="SAM" id="SignalP"/>
    </source>
</evidence>
<feature type="region of interest" description="Disordered" evidence="1">
    <location>
        <begin position="88"/>
        <end position="160"/>
    </location>
</feature>
<dbReference type="Proteomes" id="UP000596857">
    <property type="component" value="Unassembled WGS sequence"/>
</dbReference>
<accession>A0ABX1YRC0</accession>
<dbReference type="RefSeq" id="WP_171720603.1">
    <property type="nucleotide sequence ID" value="NZ_WHOB01000093.1"/>
</dbReference>
<feature type="region of interest" description="Disordered" evidence="1">
    <location>
        <begin position="26"/>
        <end position="62"/>
    </location>
</feature>
<gene>
    <name evidence="3" type="ORF">GC101_31980</name>
</gene>
<reference evidence="3 4" key="1">
    <citation type="submission" date="2019-10" db="EMBL/GenBank/DDBJ databases">
        <title>Description of Paenibacillus terricola sp. nov.</title>
        <authorList>
            <person name="Carlier A."/>
            <person name="Qi S."/>
        </authorList>
    </citation>
    <scope>NUCLEOTIDE SEQUENCE [LARGE SCALE GENOMIC DNA]</scope>
    <source>
        <strain evidence="3 4">LMG 31459</strain>
    </source>
</reference>
<sequence>MKKHVPYMMAGSLLAAILLAGCSSDTAPAAATSGDTQTAQTQSGSKAAQPDGTAGAGQNRMDRAGMNIGKIKSISGNTITLYTADMPARQQNGGEGTAPEGGAAAPGNAAGGAPAEGQGTPPEGGQPTDGGGKDAAQGGGRQGGGMMQNFSEETTDITTGSDTQYVSVTFDNGAQTETALSLSDLKADDIIQYTLKTDTTEAEKITLSTGGFGGGGMGGGGRGQGQGKAPAGDAEASGTATGK</sequence>
<comment type="caution">
    <text evidence="3">The sequence shown here is derived from an EMBL/GenBank/DDBJ whole genome shotgun (WGS) entry which is preliminary data.</text>
</comment>
<feature type="compositionally biased region" description="Polar residues" evidence="1">
    <location>
        <begin position="148"/>
        <end position="160"/>
    </location>
</feature>
<feature type="compositionally biased region" description="Polar residues" evidence="1">
    <location>
        <begin position="33"/>
        <end position="46"/>
    </location>
</feature>
<name>A0ABX1YRC0_9BACL</name>
<keyword evidence="4" id="KW-1185">Reference proteome</keyword>
<evidence type="ECO:0000313" key="4">
    <source>
        <dbReference type="Proteomes" id="UP000596857"/>
    </source>
</evidence>
<proteinExistence type="predicted"/>
<feature type="region of interest" description="Disordered" evidence="1">
    <location>
        <begin position="206"/>
        <end position="243"/>
    </location>
</feature>
<evidence type="ECO:0000256" key="1">
    <source>
        <dbReference type="SAM" id="MobiDB-lite"/>
    </source>
</evidence>
<organism evidence="3 4">
    <name type="scientific">Paenibacillus phytohabitans</name>
    <dbReference type="NCBI Taxonomy" id="2654978"/>
    <lineage>
        <taxon>Bacteria</taxon>
        <taxon>Bacillati</taxon>
        <taxon>Bacillota</taxon>
        <taxon>Bacilli</taxon>
        <taxon>Bacillales</taxon>
        <taxon>Paenibacillaceae</taxon>
        <taxon>Paenibacillus</taxon>
    </lineage>
</organism>
<evidence type="ECO:0000313" key="3">
    <source>
        <dbReference type="EMBL" id="NOU83482.1"/>
    </source>
</evidence>
<feature type="compositionally biased region" description="Gly residues" evidence="1">
    <location>
        <begin position="137"/>
        <end position="146"/>
    </location>
</feature>
<protein>
    <recommendedName>
        <fullName evidence="5">DUF5666 domain-containing protein</fullName>
    </recommendedName>
</protein>